<protein>
    <submittedName>
        <fullName evidence="4">Protein crossbronx homolog</fullName>
    </submittedName>
</protein>
<feature type="region of interest" description="Disordered" evidence="1">
    <location>
        <begin position="308"/>
        <end position="327"/>
    </location>
</feature>
<dbReference type="Pfam" id="PF00179">
    <property type="entry name" value="UQ_con"/>
    <property type="match status" value="1"/>
</dbReference>
<dbReference type="InterPro" id="IPR016135">
    <property type="entry name" value="UBQ-conjugating_enzyme/RWD"/>
</dbReference>
<feature type="region of interest" description="Disordered" evidence="1">
    <location>
        <begin position="28"/>
        <end position="81"/>
    </location>
</feature>
<accession>A0A6P8I6Q6</accession>
<proteinExistence type="predicted"/>
<dbReference type="OrthoDB" id="5596422at2759"/>
<reference evidence="4" key="1">
    <citation type="submission" date="2025-08" db="UniProtKB">
        <authorList>
            <consortium name="RefSeq"/>
        </authorList>
    </citation>
    <scope>IDENTIFICATION</scope>
    <source>
        <tissue evidence="4">Tentacle</tissue>
    </source>
</reference>
<keyword evidence="3" id="KW-1185">Reference proteome</keyword>
<dbReference type="RefSeq" id="XP_031563021.1">
    <property type="nucleotide sequence ID" value="XM_031707161.1"/>
</dbReference>
<sequence>MPSESPIYSPKVNNDLEALSISCFKDAKKTMNSESPTKSAVTIVSSLSSSQNSDTTTTTTTDISSSSPNKSNSSSESPTFRERLRSARKLIPQYPGRARLIFSTGDTDEISKDESKVKSKTTQRTDGFRSFFREHYIFSEYKSLCTNHQSGVYVMPSLKSLQVWHGIIFLRAGPYRDGIFRFFVFLPDDFPDSRPLLKFTTPVFHPQIHPNGVLNLDIAFPTWRKEKHSVWQIIKFMKNCFYNADTWGATNQAAINVMHNSLEEFMKKAEHCSLQSQLLYDKELESESSVEDGNFLKAKKMTQDEFEERKKRMMQGKSFGSRSCASH</sequence>
<evidence type="ECO:0000259" key="2">
    <source>
        <dbReference type="PROSITE" id="PS50127"/>
    </source>
</evidence>
<dbReference type="SMART" id="SM00212">
    <property type="entry name" value="UBCc"/>
    <property type="match status" value="1"/>
</dbReference>
<organism evidence="3 4">
    <name type="scientific">Actinia tenebrosa</name>
    <name type="common">Australian red waratah sea anemone</name>
    <dbReference type="NCBI Taxonomy" id="6105"/>
    <lineage>
        <taxon>Eukaryota</taxon>
        <taxon>Metazoa</taxon>
        <taxon>Cnidaria</taxon>
        <taxon>Anthozoa</taxon>
        <taxon>Hexacorallia</taxon>
        <taxon>Actiniaria</taxon>
        <taxon>Actiniidae</taxon>
        <taxon>Actinia</taxon>
    </lineage>
</organism>
<gene>
    <name evidence="4" type="primary">LOC116298638</name>
</gene>
<dbReference type="AlphaFoldDB" id="A0A6P8I6Q6"/>
<dbReference type="SUPFAM" id="SSF54495">
    <property type="entry name" value="UBC-like"/>
    <property type="match status" value="1"/>
</dbReference>
<dbReference type="GeneID" id="116298638"/>
<dbReference type="KEGG" id="aten:116298638"/>
<evidence type="ECO:0000256" key="1">
    <source>
        <dbReference type="SAM" id="MobiDB-lite"/>
    </source>
</evidence>
<dbReference type="CDD" id="cd23814">
    <property type="entry name" value="UEV_AKTIP"/>
    <property type="match status" value="1"/>
</dbReference>
<evidence type="ECO:0000313" key="3">
    <source>
        <dbReference type="Proteomes" id="UP000515163"/>
    </source>
</evidence>
<feature type="domain" description="UBC core" evidence="2">
    <location>
        <begin position="132"/>
        <end position="278"/>
    </location>
</feature>
<dbReference type="InParanoid" id="A0A6P8I6Q6"/>
<feature type="compositionally biased region" description="Polar residues" evidence="1">
    <location>
        <begin position="318"/>
        <end position="327"/>
    </location>
</feature>
<dbReference type="InterPro" id="IPR000608">
    <property type="entry name" value="UBC"/>
</dbReference>
<evidence type="ECO:0000313" key="4">
    <source>
        <dbReference type="RefSeq" id="XP_031563021.1"/>
    </source>
</evidence>
<feature type="compositionally biased region" description="Low complexity" evidence="1">
    <location>
        <begin position="39"/>
        <end position="78"/>
    </location>
</feature>
<dbReference type="Gene3D" id="3.10.110.10">
    <property type="entry name" value="Ubiquitin Conjugating Enzyme"/>
    <property type="match status" value="1"/>
</dbReference>
<dbReference type="InterPro" id="IPR050113">
    <property type="entry name" value="Ub_conjugating_enzyme"/>
</dbReference>
<dbReference type="PANTHER" id="PTHR24067">
    <property type="entry name" value="UBIQUITIN-CONJUGATING ENZYME E2"/>
    <property type="match status" value="1"/>
</dbReference>
<dbReference type="Proteomes" id="UP000515163">
    <property type="component" value="Unplaced"/>
</dbReference>
<name>A0A6P8I6Q6_ACTTE</name>
<dbReference type="PROSITE" id="PS50127">
    <property type="entry name" value="UBC_2"/>
    <property type="match status" value="1"/>
</dbReference>